<evidence type="ECO:0000313" key="3">
    <source>
        <dbReference type="Proteomes" id="UP000294257"/>
    </source>
</evidence>
<dbReference type="PANTHER" id="PTHR35010:SF2">
    <property type="entry name" value="BLL4672 PROTEIN"/>
    <property type="match status" value="1"/>
</dbReference>
<gene>
    <name evidence="2" type="ORF">EV193_10862</name>
</gene>
<dbReference type="Gene3D" id="3.30.450.180">
    <property type="match status" value="1"/>
</dbReference>
<name>A0A4Q7KJC7_9PSEU</name>
<feature type="domain" description="MmyB-like transcription regulator ligand binding" evidence="1">
    <location>
        <begin position="61"/>
        <end position="224"/>
    </location>
</feature>
<sequence>MLAGVGVTWYTWLEQGRSINASSQVLDAVARTLGMDNAEREHLYRLAEATPIRMDTTTTDVPATIQDAVRALDPLPAAVLNSRHDILFSNDAHHDLFADWHTLPCVHKNKLWCCVTEPLARERLLDYDKEVAYLVARLRAEYGRHVGDPAWEEDIRRLTELSDEFAALWSRHEVAPASVRTLRFWHPEAGELTFESTPFTAAAESDLQIQVYTPADDGTAKRLSRTRIQAPA</sequence>
<dbReference type="PANTHER" id="PTHR35010">
    <property type="entry name" value="BLL4672 PROTEIN-RELATED"/>
    <property type="match status" value="1"/>
</dbReference>
<dbReference type="AlphaFoldDB" id="A0A4Q7KJC7"/>
<proteinExistence type="predicted"/>
<evidence type="ECO:0000313" key="2">
    <source>
        <dbReference type="EMBL" id="RZS34714.1"/>
    </source>
</evidence>
<protein>
    <submittedName>
        <fullName evidence="2">Helix-turn-helix protein</fullName>
    </submittedName>
</protein>
<dbReference type="EMBL" id="SGWQ01000008">
    <property type="protein sequence ID" value="RZS34714.1"/>
    <property type="molecule type" value="Genomic_DNA"/>
</dbReference>
<evidence type="ECO:0000259" key="1">
    <source>
        <dbReference type="Pfam" id="PF17765"/>
    </source>
</evidence>
<comment type="caution">
    <text evidence="2">The sequence shown here is derived from an EMBL/GenBank/DDBJ whole genome shotgun (WGS) entry which is preliminary data.</text>
</comment>
<dbReference type="Proteomes" id="UP000294257">
    <property type="component" value="Unassembled WGS sequence"/>
</dbReference>
<dbReference type="InterPro" id="IPR041413">
    <property type="entry name" value="MLTR_LBD"/>
</dbReference>
<keyword evidence="3" id="KW-1185">Reference proteome</keyword>
<reference evidence="2 3" key="1">
    <citation type="submission" date="2019-02" db="EMBL/GenBank/DDBJ databases">
        <title>Genomic Encyclopedia of Type Strains, Phase IV (KMG-IV): sequencing the most valuable type-strain genomes for metagenomic binning, comparative biology and taxonomic classification.</title>
        <authorList>
            <person name="Goeker M."/>
        </authorList>
    </citation>
    <scope>NUCLEOTIDE SEQUENCE [LARGE SCALE GENOMIC DNA]</scope>
    <source>
        <strain evidence="2 3">DSM 101727</strain>
    </source>
</reference>
<organism evidence="2 3">
    <name type="scientific">Herbihabitans rhizosphaerae</name>
    <dbReference type="NCBI Taxonomy" id="1872711"/>
    <lineage>
        <taxon>Bacteria</taxon>
        <taxon>Bacillati</taxon>
        <taxon>Actinomycetota</taxon>
        <taxon>Actinomycetes</taxon>
        <taxon>Pseudonocardiales</taxon>
        <taxon>Pseudonocardiaceae</taxon>
        <taxon>Herbihabitans</taxon>
    </lineage>
</organism>
<dbReference type="Pfam" id="PF17765">
    <property type="entry name" value="MLTR_LBD"/>
    <property type="match status" value="1"/>
</dbReference>
<dbReference type="Pfam" id="PF13560">
    <property type="entry name" value="HTH_31"/>
    <property type="match status" value="1"/>
</dbReference>
<accession>A0A4Q7KJC7</accession>